<dbReference type="PANTHER" id="PTHR39209">
    <property type="match status" value="1"/>
</dbReference>
<name>A0ABQ3JDM2_9PSEU</name>
<dbReference type="Gene3D" id="3.50.40.10">
    <property type="entry name" value="Phenylalanyl-trna Synthetase, Chain B, domain 3"/>
    <property type="match status" value="1"/>
</dbReference>
<feature type="domain" description="B3/B4 tRNA-binding" evidence="1">
    <location>
        <begin position="56"/>
        <end position="203"/>
    </location>
</feature>
<dbReference type="EMBL" id="BNAU01000007">
    <property type="protein sequence ID" value="GHF15921.1"/>
    <property type="molecule type" value="Genomic_DNA"/>
</dbReference>
<dbReference type="Pfam" id="PF03483">
    <property type="entry name" value="B3_4"/>
    <property type="match status" value="1"/>
</dbReference>
<accession>A0ABQ3JDM2</accession>
<evidence type="ECO:0000313" key="3">
    <source>
        <dbReference type="Proteomes" id="UP000605897"/>
    </source>
</evidence>
<protein>
    <recommendedName>
        <fullName evidence="1">B3/B4 tRNA-binding domain-containing protein</fullName>
    </recommendedName>
</protein>
<gene>
    <name evidence="2" type="ORF">GCM10017786_57210</name>
</gene>
<comment type="caution">
    <text evidence="2">The sequence shown here is derived from an EMBL/GenBank/DDBJ whole genome shotgun (WGS) entry which is preliminary data.</text>
</comment>
<organism evidence="2 3">
    <name type="scientific">Amycolatopsis deserti</name>
    <dbReference type="NCBI Taxonomy" id="185696"/>
    <lineage>
        <taxon>Bacteria</taxon>
        <taxon>Bacillati</taxon>
        <taxon>Actinomycetota</taxon>
        <taxon>Actinomycetes</taxon>
        <taxon>Pseudonocardiales</taxon>
        <taxon>Pseudonocardiaceae</taxon>
        <taxon>Amycolatopsis</taxon>
    </lineage>
</organism>
<dbReference type="SUPFAM" id="SSF56037">
    <property type="entry name" value="PheT/TilS domain"/>
    <property type="match status" value="1"/>
</dbReference>
<dbReference type="PANTHER" id="PTHR39209:SF2">
    <property type="entry name" value="CYTOPLASMIC PROTEIN"/>
    <property type="match status" value="1"/>
</dbReference>
<evidence type="ECO:0000259" key="1">
    <source>
        <dbReference type="SMART" id="SM00873"/>
    </source>
</evidence>
<dbReference type="RefSeq" id="WP_229874747.1">
    <property type="nucleotide sequence ID" value="NZ_BNAU01000007.1"/>
</dbReference>
<dbReference type="SMART" id="SM00873">
    <property type="entry name" value="B3_4"/>
    <property type="match status" value="1"/>
</dbReference>
<evidence type="ECO:0000313" key="2">
    <source>
        <dbReference type="EMBL" id="GHF15921.1"/>
    </source>
</evidence>
<reference evidence="3" key="1">
    <citation type="journal article" date="2019" name="Int. J. Syst. Evol. Microbiol.">
        <title>The Global Catalogue of Microorganisms (GCM) 10K type strain sequencing project: providing services to taxonomists for standard genome sequencing and annotation.</title>
        <authorList>
            <consortium name="The Broad Institute Genomics Platform"/>
            <consortium name="The Broad Institute Genome Sequencing Center for Infectious Disease"/>
            <person name="Wu L."/>
            <person name="Ma J."/>
        </authorList>
    </citation>
    <scope>NUCLEOTIDE SEQUENCE [LARGE SCALE GENOMIC DNA]</scope>
    <source>
        <strain evidence="3">CGMCC 4.7677</strain>
    </source>
</reference>
<dbReference type="InterPro" id="IPR020825">
    <property type="entry name" value="Phe-tRNA_synthase-like_B3/B4"/>
</dbReference>
<dbReference type="Proteomes" id="UP000605897">
    <property type="component" value="Unassembled WGS sequence"/>
</dbReference>
<sequence length="224" mass="24518">MIRLRHADEIWSDFPQLVPGVLYAENAQPSGDLERYWRIAAERLAAGPESALPEIQAWRQAFARMGLKPTQYRCAAESLLRRFRKEKALPSIHPLIDLGNAVSLAFAIPVAVFDADTIDGLLEVRYATGAEKYVAFSGDTEQPAPGEVIYADEHGGAHARRWTHRQSARSAVSATTRSVLIVAEALHDNASADIPRLLAALGDELPGAVNGVLSRDAPEFRTRP</sequence>
<dbReference type="InterPro" id="IPR005146">
    <property type="entry name" value="B3/B4_tRNA-bd"/>
</dbReference>
<keyword evidence="3" id="KW-1185">Reference proteome</keyword>
<proteinExistence type="predicted"/>